<keyword evidence="3" id="KW-1185">Reference proteome</keyword>
<evidence type="ECO:0000256" key="1">
    <source>
        <dbReference type="SAM" id="Phobius"/>
    </source>
</evidence>
<keyword evidence="1" id="KW-0472">Membrane</keyword>
<dbReference type="Gene3D" id="2.60.120.200">
    <property type="match status" value="1"/>
</dbReference>
<keyword evidence="1" id="KW-1133">Transmembrane helix</keyword>
<gene>
    <name evidence="2" type="ORF">LMF89_25445</name>
</gene>
<keyword evidence="2" id="KW-0456">Lyase</keyword>
<dbReference type="InterPro" id="IPR025975">
    <property type="entry name" value="Polysacc_lyase"/>
</dbReference>
<keyword evidence="1" id="KW-0812">Transmembrane</keyword>
<feature type="transmembrane region" description="Helical" evidence="1">
    <location>
        <begin position="6"/>
        <end position="27"/>
    </location>
</feature>
<sequence length="269" mass="31063">MRISGLKFLVIGIIIMLIIVASVVFLLPFQSKEMSVSDGFENLTLSNAWSSSKFLPRDLIIQSDIVRSGNNAVKLTLHQGDQIKSEIGSNFERAELMEEFSKWSKEHSSYSYSFSLFLPEEFPLVPTRLVIAQWKQVAKINSDDSPVIALRYVNGTLMVTCMVGNERNIVYCSNEEIRSRWLDFKFVIHFSRNDDGRIVAWLDGKQIVNYSGKIGYTMREGYTPVSLYYFKMGLYRDNMREDMDIYIDEYKKCRLPNGSDDVLFETKIK</sequence>
<dbReference type="RefSeq" id="WP_229537544.1">
    <property type="nucleotide sequence ID" value="NZ_JAJHJB010000097.1"/>
</dbReference>
<protein>
    <submittedName>
        <fullName evidence="2">Polysaccharide lyase</fullName>
    </submittedName>
</protein>
<dbReference type="Pfam" id="PF14099">
    <property type="entry name" value="Polysacc_lyase"/>
    <property type="match status" value="1"/>
</dbReference>
<accession>A0ABS8I218</accession>
<evidence type="ECO:0000313" key="3">
    <source>
        <dbReference type="Proteomes" id="UP001165492"/>
    </source>
</evidence>
<proteinExistence type="predicted"/>
<reference evidence="2" key="1">
    <citation type="submission" date="2021-11" db="EMBL/GenBank/DDBJ databases">
        <title>Description of a new species Pelosinus isolated from the bottom sediments of Lake Baikal.</title>
        <authorList>
            <person name="Zakharyuk A."/>
        </authorList>
    </citation>
    <scope>NUCLEOTIDE SEQUENCE</scope>
    <source>
        <strain evidence="2">Bkl1</strain>
    </source>
</reference>
<name>A0ABS8I218_9FIRM</name>
<comment type="caution">
    <text evidence="2">The sequence shown here is derived from an EMBL/GenBank/DDBJ whole genome shotgun (WGS) entry which is preliminary data.</text>
</comment>
<organism evidence="2 3">
    <name type="scientific">Pelosinus baikalensis</name>
    <dbReference type="NCBI Taxonomy" id="2892015"/>
    <lineage>
        <taxon>Bacteria</taxon>
        <taxon>Bacillati</taxon>
        <taxon>Bacillota</taxon>
        <taxon>Negativicutes</taxon>
        <taxon>Selenomonadales</taxon>
        <taxon>Sporomusaceae</taxon>
        <taxon>Pelosinus</taxon>
    </lineage>
</organism>
<dbReference type="Proteomes" id="UP001165492">
    <property type="component" value="Unassembled WGS sequence"/>
</dbReference>
<dbReference type="GO" id="GO:0016829">
    <property type="term" value="F:lyase activity"/>
    <property type="evidence" value="ECO:0007669"/>
    <property type="project" value="UniProtKB-KW"/>
</dbReference>
<dbReference type="EMBL" id="JAJHJB010000097">
    <property type="protein sequence ID" value="MCC5468684.1"/>
    <property type="molecule type" value="Genomic_DNA"/>
</dbReference>
<evidence type="ECO:0000313" key="2">
    <source>
        <dbReference type="EMBL" id="MCC5468684.1"/>
    </source>
</evidence>